<evidence type="ECO:0000313" key="2">
    <source>
        <dbReference type="Proteomes" id="UP000315010"/>
    </source>
</evidence>
<reference evidence="1 2" key="1">
    <citation type="submission" date="2019-02" db="EMBL/GenBank/DDBJ databases">
        <title>Deep-cultivation of Planctomycetes and their phenomic and genomic characterization uncovers novel biology.</title>
        <authorList>
            <person name="Wiegand S."/>
            <person name="Jogler M."/>
            <person name="Boedeker C."/>
            <person name="Pinto D."/>
            <person name="Vollmers J."/>
            <person name="Rivas-Marin E."/>
            <person name="Kohn T."/>
            <person name="Peeters S.H."/>
            <person name="Heuer A."/>
            <person name="Rast P."/>
            <person name="Oberbeckmann S."/>
            <person name="Bunk B."/>
            <person name="Jeske O."/>
            <person name="Meyerdierks A."/>
            <person name="Storesund J.E."/>
            <person name="Kallscheuer N."/>
            <person name="Luecker S."/>
            <person name="Lage O.M."/>
            <person name="Pohl T."/>
            <person name="Merkel B.J."/>
            <person name="Hornburger P."/>
            <person name="Mueller R.-W."/>
            <person name="Bruemmer F."/>
            <person name="Labrenz M."/>
            <person name="Spormann A.M."/>
            <person name="Op Den Camp H."/>
            <person name="Overmann J."/>
            <person name="Amann R."/>
            <person name="Jetten M.S.M."/>
            <person name="Mascher T."/>
            <person name="Medema M.H."/>
            <person name="Devos D.P."/>
            <person name="Kaster A.-K."/>
            <person name="Ovreas L."/>
            <person name="Rohde M."/>
            <person name="Galperin M.Y."/>
            <person name="Jogler C."/>
        </authorList>
    </citation>
    <scope>NUCLEOTIDE SEQUENCE [LARGE SCALE GENOMIC DNA]</scope>
    <source>
        <strain evidence="1 2">CA13</strain>
    </source>
</reference>
<dbReference type="RefSeq" id="WP_419194096.1">
    <property type="nucleotide sequence ID" value="NZ_SJPJ01000001.1"/>
</dbReference>
<dbReference type="Proteomes" id="UP000315010">
    <property type="component" value="Unassembled WGS sequence"/>
</dbReference>
<organism evidence="1 2">
    <name type="scientific">Novipirellula herctigrandis</name>
    <dbReference type="NCBI Taxonomy" id="2527986"/>
    <lineage>
        <taxon>Bacteria</taxon>
        <taxon>Pseudomonadati</taxon>
        <taxon>Planctomycetota</taxon>
        <taxon>Planctomycetia</taxon>
        <taxon>Pirellulales</taxon>
        <taxon>Pirellulaceae</taxon>
        <taxon>Novipirellula</taxon>
    </lineage>
</organism>
<protein>
    <recommendedName>
        <fullName evidence="3">N-6 DNA Methylase</fullName>
    </recommendedName>
</protein>
<proteinExistence type="predicted"/>
<accession>A0A5C5YZC8</accession>
<keyword evidence="2" id="KW-1185">Reference proteome</keyword>
<sequence length="134" mass="14745">MIWIRTPATKWRNDVAMGVSPWKRNPHRAVSPEGTTGTVAHATHVAPSGLVDRVRPTIHGFAPVATTCRPFGTVLTPGRYVGAEEVEDDGVPFAEKMEGLTRELATQFHESEKRQAAIRDNMQKRGFALPEVGE</sequence>
<comment type="caution">
    <text evidence="1">The sequence shown here is derived from an EMBL/GenBank/DDBJ whole genome shotgun (WGS) entry which is preliminary data.</text>
</comment>
<dbReference type="AlphaFoldDB" id="A0A5C5YZC8"/>
<name>A0A5C5YZC8_9BACT</name>
<gene>
    <name evidence="1" type="ORF">CA13_18750</name>
</gene>
<evidence type="ECO:0008006" key="3">
    <source>
        <dbReference type="Google" id="ProtNLM"/>
    </source>
</evidence>
<evidence type="ECO:0000313" key="1">
    <source>
        <dbReference type="EMBL" id="TWT80458.1"/>
    </source>
</evidence>
<dbReference type="EMBL" id="SJPJ01000001">
    <property type="protein sequence ID" value="TWT80458.1"/>
    <property type="molecule type" value="Genomic_DNA"/>
</dbReference>